<dbReference type="Gene3D" id="3.30.70.640">
    <property type="entry name" value="Molybdopterin cofactor biosynthesis C (MoaC) domain"/>
    <property type="match status" value="1"/>
</dbReference>
<dbReference type="InterPro" id="IPR047594">
    <property type="entry name" value="MoaC_bact/euk"/>
</dbReference>
<dbReference type="RefSeq" id="XP_013259140.1">
    <property type="nucleotide sequence ID" value="XM_013403686.1"/>
</dbReference>
<feature type="region of interest" description="Disordered" evidence="6">
    <location>
        <begin position="302"/>
        <end position="360"/>
    </location>
</feature>
<dbReference type="InterPro" id="IPR036522">
    <property type="entry name" value="MoaC_sf"/>
</dbReference>
<feature type="region of interest" description="Disordered" evidence="6">
    <location>
        <begin position="70"/>
        <end position="117"/>
    </location>
</feature>
<dbReference type="UniPathway" id="UPA00344"/>
<dbReference type="STRING" id="1182545.A0A072PLY2"/>
<feature type="region of interest" description="Disordered" evidence="6">
    <location>
        <begin position="1"/>
        <end position="37"/>
    </location>
</feature>
<feature type="region of interest" description="Disordered" evidence="6">
    <location>
        <begin position="388"/>
        <end position="426"/>
    </location>
</feature>
<feature type="compositionally biased region" description="Polar residues" evidence="6">
    <location>
        <begin position="339"/>
        <end position="356"/>
    </location>
</feature>
<feature type="compositionally biased region" description="Low complexity" evidence="6">
    <location>
        <begin position="402"/>
        <end position="417"/>
    </location>
</feature>
<name>A0A072PLY2_9EURO</name>
<dbReference type="EC" id="4.6.1.17" evidence="3"/>
<dbReference type="EMBL" id="AMGV01000005">
    <property type="protein sequence ID" value="KEF56550.1"/>
    <property type="molecule type" value="Genomic_DNA"/>
</dbReference>
<dbReference type="NCBIfam" id="NF006870">
    <property type="entry name" value="PRK09364.1"/>
    <property type="match status" value="1"/>
</dbReference>
<sequence length="522" mass="57071">MPLQLLQNPSHGGSYSQTRLLSTGSSATHQPRQARSTVVRTINGQAVWRRIAVKPFPFLKWKRIPVLPDARTSSPPSRLHLSEPVSTPPPPPTRPSFSKTTENESEKSWASSNIQPLNHLNTSGEAHMVSIANKIPTTRSATARSLLLFSTPTTYQSLVSAQLKKGDAVAVARIAGIQAAKKTSDLIPLAHPSLAITGLNISIEPYAPGCEPRDNIIHWRSRIKSTNRGGVYIQATVDCEGKTGVEMEAMMAASVAGLTMYDMLKGVDKAMKLTETQVIKKSGGKSGDWSYDYTSRRIVETVGKGGSSGVEKPSTGRRGARRREGTSSGEERVTFDSEAPSQEPQKQEIQPSTNTDESADIKPIIEQPQGEETPAMPSADIKPIIEQRQEDESQSMPSGNHTATTSNINNTETNTSSQKEEPFKPRNHVIKDHVLIRQHEIEHGRLVPADSISPADDVRTILAEATAIDSEVSSVHDETYERAMAVVKRGYVTANDLRNARIRDWLKRSLDHGIEIPLGPAR</sequence>
<evidence type="ECO:0000256" key="4">
    <source>
        <dbReference type="ARBA" id="ARBA00023150"/>
    </source>
</evidence>
<dbReference type="GO" id="GO:0061799">
    <property type="term" value="F:cyclic pyranopterin monophosphate synthase activity"/>
    <property type="evidence" value="ECO:0007669"/>
    <property type="project" value="UniProtKB-EC"/>
</dbReference>
<keyword evidence="5" id="KW-0456">Lyase</keyword>
<evidence type="ECO:0000256" key="6">
    <source>
        <dbReference type="SAM" id="MobiDB-lite"/>
    </source>
</evidence>
<gene>
    <name evidence="8" type="ORF">A1O9_06738</name>
</gene>
<evidence type="ECO:0000313" key="9">
    <source>
        <dbReference type="Proteomes" id="UP000027920"/>
    </source>
</evidence>
<comment type="pathway">
    <text evidence="2">Cofactor biosynthesis; molybdopterin biosynthesis.</text>
</comment>
<keyword evidence="4" id="KW-0501">Molybdenum cofactor biosynthesis</keyword>
<dbReference type="VEuPathDB" id="FungiDB:A1O9_06738"/>
<comment type="catalytic activity">
    <reaction evidence="1">
        <text>(8S)-3',8-cyclo-7,8-dihydroguanosine 5'-triphosphate = cyclic pyranopterin phosphate + diphosphate</text>
        <dbReference type="Rhea" id="RHEA:49580"/>
        <dbReference type="ChEBI" id="CHEBI:33019"/>
        <dbReference type="ChEBI" id="CHEBI:59648"/>
        <dbReference type="ChEBI" id="CHEBI:131766"/>
        <dbReference type="EC" id="4.6.1.17"/>
    </reaction>
</comment>
<dbReference type="GO" id="GO:0006777">
    <property type="term" value="P:Mo-molybdopterin cofactor biosynthetic process"/>
    <property type="evidence" value="ECO:0007669"/>
    <property type="project" value="UniProtKB-KW"/>
</dbReference>
<dbReference type="OrthoDB" id="429626at2759"/>
<dbReference type="GeneID" id="25281654"/>
<dbReference type="CDD" id="cd01420">
    <property type="entry name" value="MoaC_PE"/>
    <property type="match status" value="1"/>
</dbReference>
<reference evidence="8 9" key="1">
    <citation type="submission" date="2013-03" db="EMBL/GenBank/DDBJ databases">
        <title>The Genome Sequence of Exophiala aquamarina CBS 119918.</title>
        <authorList>
            <consortium name="The Broad Institute Genomics Platform"/>
            <person name="Cuomo C."/>
            <person name="de Hoog S."/>
            <person name="Gorbushina A."/>
            <person name="Walker B."/>
            <person name="Young S.K."/>
            <person name="Zeng Q."/>
            <person name="Gargeya S."/>
            <person name="Fitzgerald M."/>
            <person name="Haas B."/>
            <person name="Abouelleil A."/>
            <person name="Allen A.W."/>
            <person name="Alvarado L."/>
            <person name="Arachchi H.M."/>
            <person name="Berlin A.M."/>
            <person name="Chapman S.B."/>
            <person name="Gainer-Dewar J."/>
            <person name="Goldberg J."/>
            <person name="Griggs A."/>
            <person name="Gujja S."/>
            <person name="Hansen M."/>
            <person name="Howarth C."/>
            <person name="Imamovic A."/>
            <person name="Ireland A."/>
            <person name="Larimer J."/>
            <person name="McCowan C."/>
            <person name="Murphy C."/>
            <person name="Pearson M."/>
            <person name="Poon T.W."/>
            <person name="Priest M."/>
            <person name="Roberts A."/>
            <person name="Saif S."/>
            <person name="Shea T."/>
            <person name="Sisk P."/>
            <person name="Sykes S."/>
            <person name="Wortman J."/>
            <person name="Nusbaum C."/>
            <person name="Birren B."/>
        </authorList>
    </citation>
    <scope>NUCLEOTIDE SEQUENCE [LARGE SCALE GENOMIC DNA]</scope>
    <source>
        <strain evidence="8 9">CBS 119918</strain>
    </source>
</reference>
<protein>
    <recommendedName>
        <fullName evidence="3">cyclic pyranopterin monophosphate synthase</fullName>
        <ecNumber evidence="3">4.6.1.17</ecNumber>
    </recommendedName>
</protein>
<feature type="domain" description="Molybdopterin cofactor biosynthesis C (MoaC)" evidence="7">
    <location>
        <begin position="128"/>
        <end position="284"/>
    </location>
</feature>
<dbReference type="HOGENOM" id="CLU_521782_0_0_1"/>
<dbReference type="Pfam" id="PF01967">
    <property type="entry name" value="MoaC"/>
    <property type="match status" value="1"/>
</dbReference>
<evidence type="ECO:0000256" key="3">
    <source>
        <dbReference type="ARBA" id="ARBA00012575"/>
    </source>
</evidence>
<feature type="compositionally biased region" description="Polar residues" evidence="6">
    <location>
        <begin position="108"/>
        <end position="117"/>
    </location>
</feature>
<dbReference type="PANTHER" id="PTHR22960:SF0">
    <property type="entry name" value="MOLYBDENUM COFACTOR BIOSYNTHESIS PROTEIN 1"/>
    <property type="match status" value="1"/>
</dbReference>
<comment type="caution">
    <text evidence="8">The sequence shown here is derived from an EMBL/GenBank/DDBJ whole genome shotgun (WGS) entry which is preliminary data.</text>
</comment>
<dbReference type="GO" id="GO:0061798">
    <property type="term" value="F:GTP 3',8'-cyclase activity"/>
    <property type="evidence" value="ECO:0007669"/>
    <property type="project" value="TreeGrafter"/>
</dbReference>
<dbReference type="InterPro" id="IPR050105">
    <property type="entry name" value="MoCo_biosynth_MoaA/MoaC"/>
</dbReference>
<proteinExistence type="predicted"/>
<evidence type="ECO:0000256" key="2">
    <source>
        <dbReference type="ARBA" id="ARBA00005046"/>
    </source>
</evidence>
<accession>A0A072PLY2</accession>
<keyword evidence="9" id="KW-1185">Reference proteome</keyword>
<evidence type="ECO:0000259" key="7">
    <source>
        <dbReference type="Pfam" id="PF01967"/>
    </source>
</evidence>
<organism evidence="8 9">
    <name type="scientific">Exophiala aquamarina CBS 119918</name>
    <dbReference type="NCBI Taxonomy" id="1182545"/>
    <lineage>
        <taxon>Eukaryota</taxon>
        <taxon>Fungi</taxon>
        <taxon>Dikarya</taxon>
        <taxon>Ascomycota</taxon>
        <taxon>Pezizomycotina</taxon>
        <taxon>Eurotiomycetes</taxon>
        <taxon>Chaetothyriomycetidae</taxon>
        <taxon>Chaetothyriales</taxon>
        <taxon>Herpotrichiellaceae</taxon>
        <taxon>Exophiala</taxon>
    </lineage>
</organism>
<feature type="compositionally biased region" description="Basic and acidic residues" evidence="6">
    <location>
        <begin position="322"/>
        <end position="335"/>
    </location>
</feature>
<dbReference type="AlphaFoldDB" id="A0A072PLY2"/>
<dbReference type="SUPFAM" id="SSF55040">
    <property type="entry name" value="Molybdenum cofactor biosynthesis protein C, MoaC"/>
    <property type="match status" value="1"/>
</dbReference>
<dbReference type="PANTHER" id="PTHR22960">
    <property type="entry name" value="MOLYBDOPTERIN COFACTOR SYNTHESIS PROTEIN A"/>
    <property type="match status" value="1"/>
</dbReference>
<evidence type="ECO:0000256" key="5">
    <source>
        <dbReference type="ARBA" id="ARBA00023239"/>
    </source>
</evidence>
<evidence type="ECO:0000313" key="8">
    <source>
        <dbReference type="EMBL" id="KEF56550.1"/>
    </source>
</evidence>
<evidence type="ECO:0000256" key="1">
    <source>
        <dbReference type="ARBA" id="ARBA00001637"/>
    </source>
</evidence>
<dbReference type="InterPro" id="IPR002820">
    <property type="entry name" value="Mopterin_CF_biosynth-C_dom"/>
</dbReference>
<dbReference type="Proteomes" id="UP000027920">
    <property type="component" value="Unassembled WGS sequence"/>
</dbReference>